<dbReference type="InterPro" id="IPR011047">
    <property type="entry name" value="Quinoprotein_ADH-like_sf"/>
</dbReference>
<feature type="domain" description="ER membrane protein complex subunit 1 C-terminal" evidence="11">
    <location>
        <begin position="658"/>
        <end position="833"/>
    </location>
</feature>
<organism evidence="12 13">
    <name type="scientific">Wallemia mellicola</name>
    <dbReference type="NCBI Taxonomy" id="1708541"/>
    <lineage>
        <taxon>Eukaryota</taxon>
        <taxon>Fungi</taxon>
        <taxon>Dikarya</taxon>
        <taxon>Basidiomycota</taxon>
        <taxon>Wallemiomycotina</taxon>
        <taxon>Wallemiomycetes</taxon>
        <taxon>Wallemiales</taxon>
        <taxon>Wallemiaceae</taxon>
        <taxon>Wallemia</taxon>
    </lineage>
</organism>
<dbReference type="EMBL" id="SPRC01000005">
    <property type="protein sequence ID" value="TIB81696.1"/>
    <property type="molecule type" value="Genomic_DNA"/>
</dbReference>
<dbReference type="PANTHER" id="PTHR21573">
    <property type="entry name" value="ER MEMBRANE PROTEIN COMPLEX SUBUNIT 1"/>
    <property type="match status" value="1"/>
</dbReference>
<dbReference type="AlphaFoldDB" id="A0A4T0MH11"/>
<evidence type="ECO:0000256" key="5">
    <source>
        <dbReference type="ARBA" id="ARBA00022692"/>
    </source>
</evidence>
<comment type="subcellular location">
    <subcellularLocation>
        <location evidence="1">Endoplasmic reticulum membrane</location>
        <topology evidence="1">Single-pass type I membrane protein</topology>
    </subcellularLocation>
</comment>
<evidence type="ECO:0000256" key="4">
    <source>
        <dbReference type="ARBA" id="ARBA00020824"/>
    </source>
</evidence>
<evidence type="ECO:0000256" key="10">
    <source>
        <dbReference type="ARBA" id="ARBA00023180"/>
    </source>
</evidence>
<keyword evidence="6" id="KW-0732">Signal</keyword>
<evidence type="ECO:0000256" key="1">
    <source>
        <dbReference type="ARBA" id="ARBA00004115"/>
    </source>
</evidence>
<sequence>MLLSSKLDQDVLITLNQDYNLQIYDGHSFMNYWNTTLEESDYYQLDFVRSDDHPIIALNSNKLICLDLLSSALNWEVEVNGYYNLHSQPNGIYLYNDNNLLSIDPKSGKVISDVKLNGHIDLKIMNDYLVSLNKQSKLEVLNLKTLKNVKTFNKPVTSLVNLDLSPRNLFGVMNNDDLEVYSLENDSLKNIYTFKNDNSLSHFNGSIDKQDRAFVIKTSLTASMKAIKIDIFTPDGPDGNMENVYTIPFDHTKHGYPVKVIAEATITNSYNSIARIAFVTTSGTFELYQGVQQKWVKEIGLSDPTSMVVVDLPQNDDSLIDSVDNNNLYSFKTRIVNHLKNIKYLPSYLYGFGTRFVTGERMKESDSLVRDLFGYRKILIVGTKYGKLVGLDTANENKILWSRNFGPNSQVTHLFTTREAGLNTPAHVLAIVELLESNGNIMTLAIEVDAHGGPALTGSGSVAYQPLVKGNPMKVIPLDIECGTSGNRAIALIDSSLSINLYPSCKTVKSKFSEMAKDFYYALQLSDTIVVGLTPSIKEDEINSAEVWSFDAPENQVIIGVEERLNAATSSVAQIGPDRKALYKYLNPNAILITTMVKGESLKKLYVVDGVTGQIDRTFEIEDESEGANNVFIDNRIVTLARSTDKDTIMYSKELFTNTEDLEHKYLHTPFSIKAMTPTITRNGISHKDIIVANNNDTITSIPRTYLDPSTPKQMQINKKQQKKNKKNAQQFDLVINDDLTRIPNDPKAILNNDPVIGVKDIKCVPSTQLESTSICVAYGQDIVVMNATPSRQFDVLSENFNKIQLGITIVALSVGLLIVKPIVKAKKLDLKWF</sequence>
<comment type="similarity">
    <text evidence="2">Belongs to the EMC1 family.</text>
</comment>
<dbReference type="SUPFAM" id="SSF50998">
    <property type="entry name" value="Quinoprotein alcohol dehydrogenase-like"/>
    <property type="match status" value="1"/>
</dbReference>
<name>A0A4T0MH11_9BASI</name>
<gene>
    <name evidence="12" type="ORF">E3Q22_00783</name>
</gene>
<comment type="caution">
    <text evidence="12">The sequence shown here is derived from an EMBL/GenBank/DDBJ whole genome shotgun (WGS) entry which is preliminary data.</text>
</comment>
<keyword evidence="10" id="KW-0325">Glycoprotein</keyword>
<protein>
    <recommendedName>
        <fullName evidence="4">ER membrane protein complex subunit 1</fullName>
    </recommendedName>
</protein>
<accession>A0A4T0MH11</accession>
<dbReference type="InterPro" id="IPR015943">
    <property type="entry name" value="WD40/YVTN_repeat-like_dom_sf"/>
</dbReference>
<evidence type="ECO:0000256" key="7">
    <source>
        <dbReference type="ARBA" id="ARBA00022824"/>
    </source>
</evidence>
<dbReference type="OMA" id="INSAEVW"/>
<dbReference type="Gene3D" id="2.130.10.10">
    <property type="entry name" value="YVTN repeat-like/Quinoprotein amine dehydrogenase"/>
    <property type="match status" value="1"/>
</dbReference>
<evidence type="ECO:0000313" key="12">
    <source>
        <dbReference type="EMBL" id="TIB81696.1"/>
    </source>
</evidence>
<keyword evidence="9" id="KW-0472">Membrane</keyword>
<dbReference type="GO" id="GO:0034975">
    <property type="term" value="P:protein folding in endoplasmic reticulum"/>
    <property type="evidence" value="ECO:0007669"/>
    <property type="project" value="TreeGrafter"/>
</dbReference>
<dbReference type="InterPro" id="IPR011678">
    <property type="entry name" value="EMC1_C"/>
</dbReference>
<dbReference type="Pfam" id="PF07774">
    <property type="entry name" value="EMC1_C"/>
    <property type="match status" value="1"/>
</dbReference>
<dbReference type="PANTHER" id="PTHR21573:SF0">
    <property type="entry name" value="ER MEMBRANE PROTEIN COMPLEX SUBUNIT 1"/>
    <property type="match status" value="1"/>
</dbReference>
<evidence type="ECO:0000256" key="9">
    <source>
        <dbReference type="ARBA" id="ARBA00023136"/>
    </source>
</evidence>
<evidence type="ECO:0000313" key="13">
    <source>
        <dbReference type="Proteomes" id="UP000310685"/>
    </source>
</evidence>
<dbReference type="InterPro" id="IPR026895">
    <property type="entry name" value="EMC1"/>
</dbReference>
<evidence type="ECO:0000259" key="11">
    <source>
        <dbReference type="Pfam" id="PF07774"/>
    </source>
</evidence>
<keyword evidence="8" id="KW-1133">Transmembrane helix</keyword>
<evidence type="ECO:0000256" key="3">
    <source>
        <dbReference type="ARBA" id="ARBA00011276"/>
    </source>
</evidence>
<evidence type="ECO:0000256" key="8">
    <source>
        <dbReference type="ARBA" id="ARBA00022989"/>
    </source>
</evidence>
<keyword evidence="5" id="KW-0812">Transmembrane</keyword>
<dbReference type="Proteomes" id="UP000310685">
    <property type="component" value="Unassembled WGS sequence"/>
</dbReference>
<comment type="subunit">
    <text evidence="3">Component of the ER membrane protein complex (EMC).</text>
</comment>
<evidence type="ECO:0000256" key="6">
    <source>
        <dbReference type="ARBA" id="ARBA00022729"/>
    </source>
</evidence>
<reference evidence="12 13" key="1">
    <citation type="submission" date="2019-03" db="EMBL/GenBank/DDBJ databases">
        <title>Sequencing 25 genomes of Wallemia mellicola.</title>
        <authorList>
            <person name="Gostincar C."/>
        </authorList>
    </citation>
    <scope>NUCLEOTIDE SEQUENCE [LARGE SCALE GENOMIC DNA]</scope>
    <source>
        <strain evidence="12 13">EXF-6152</strain>
    </source>
</reference>
<proteinExistence type="inferred from homology"/>
<evidence type="ECO:0000256" key="2">
    <source>
        <dbReference type="ARBA" id="ARBA00007904"/>
    </source>
</evidence>
<keyword evidence="7" id="KW-0256">Endoplasmic reticulum</keyword>
<dbReference type="GO" id="GO:0072546">
    <property type="term" value="C:EMC complex"/>
    <property type="evidence" value="ECO:0007669"/>
    <property type="project" value="InterPro"/>
</dbReference>